<keyword evidence="2" id="KW-1185">Reference proteome</keyword>
<reference evidence="1 2" key="1">
    <citation type="journal article" date="2013" name="Genome Announc.">
        <title>Complete Genome Sequence of Glaciecola psychrophila Strain 170T.</title>
        <authorList>
            <person name="Yin J."/>
            <person name="Chen J."/>
            <person name="Liu G."/>
            <person name="Yu Y."/>
            <person name="Song L."/>
            <person name="Wang X."/>
            <person name="Qu X."/>
        </authorList>
    </citation>
    <scope>NUCLEOTIDE SEQUENCE [LARGE SCALE GENOMIC DNA]</scope>
    <source>
        <strain evidence="1 2">170</strain>
    </source>
</reference>
<dbReference type="eggNOG" id="COG4247">
    <property type="taxonomic scope" value="Bacteria"/>
</dbReference>
<gene>
    <name evidence="1" type="ORF">C427_5007</name>
</gene>
<dbReference type="Gene3D" id="2.120.10.30">
    <property type="entry name" value="TolB, C-terminal domain"/>
    <property type="match status" value="1"/>
</dbReference>
<organism evidence="1 2">
    <name type="scientific">Paraglaciecola psychrophila 170</name>
    <dbReference type="NCBI Taxonomy" id="1129794"/>
    <lineage>
        <taxon>Bacteria</taxon>
        <taxon>Pseudomonadati</taxon>
        <taxon>Pseudomonadota</taxon>
        <taxon>Gammaproteobacteria</taxon>
        <taxon>Alteromonadales</taxon>
        <taxon>Alteromonadaceae</taxon>
        <taxon>Paraglaciecola</taxon>
    </lineage>
</organism>
<dbReference type="InterPro" id="IPR011042">
    <property type="entry name" value="6-blade_b-propeller_TolB-like"/>
</dbReference>
<protein>
    <submittedName>
        <fullName evidence="1">Uncharacterized protein</fullName>
    </submittedName>
</protein>
<dbReference type="PATRIC" id="fig|1129794.4.peg.4993"/>
<dbReference type="EMBL" id="CP003837">
    <property type="protein sequence ID" value="AGH47106.1"/>
    <property type="molecule type" value="Genomic_DNA"/>
</dbReference>
<dbReference type="Proteomes" id="UP000011864">
    <property type="component" value="Chromosome"/>
</dbReference>
<dbReference type="HOGENOM" id="CLU_3010176_0_0_6"/>
<accession>K7AAM5</accession>
<evidence type="ECO:0000313" key="2">
    <source>
        <dbReference type="Proteomes" id="UP000011864"/>
    </source>
</evidence>
<sequence>MAADKALGIVTVSENDGTEVTSRPLGDIFPIGSLVVQDDKNAIIMNGIIIFKTCFC</sequence>
<dbReference type="KEGG" id="gps:C427_5007"/>
<dbReference type="AlphaFoldDB" id="K7AAM5"/>
<proteinExistence type="predicted"/>
<evidence type="ECO:0000313" key="1">
    <source>
        <dbReference type="EMBL" id="AGH47106.1"/>
    </source>
</evidence>
<name>K7AAM5_9ALTE</name>